<evidence type="ECO:0000313" key="1">
    <source>
        <dbReference type="EMBL" id="KAB1200671.1"/>
    </source>
</evidence>
<evidence type="ECO:0000313" key="2">
    <source>
        <dbReference type="Proteomes" id="UP000516437"/>
    </source>
</evidence>
<reference evidence="1 2" key="1">
    <citation type="journal article" date="2019" name="Plant Biotechnol. J.">
        <title>The red bayberry genome and genetic basis of sex determination.</title>
        <authorList>
            <person name="Jia H.M."/>
            <person name="Jia H.J."/>
            <person name="Cai Q.L."/>
            <person name="Wang Y."/>
            <person name="Zhao H.B."/>
            <person name="Yang W.F."/>
            <person name="Wang G.Y."/>
            <person name="Li Y.H."/>
            <person name="Zhan D.L."/>
            <person name="Shen Y.T."/>
            <person name="Niu Q.F."/>
            <person name="Chang L."/>
            <person name="Qiu J."/>
            <person name="Zhao L."/>
            <person name="Xie H.B."/>
            <person name="Fu W.Y."/>
            <person name="Jin J."/>
            <person name="Li X.W."/>
            <person name="Jiao Y."/>
            <person name="Zhou C.C."/>
            <person name="Tu T."/>
            <person name="Chai C.Y."/>
            <person name="Gao J.L."/>
            <person name="Fan L.J."/>
            <person name="van de Weg E."/>
            <person name="Wang J.Y."/>
            <person name="Gao Z.S."/>
        </authorList>
    </citation>
    <scope>NUCLEOTIDE SEQUENCE [LARGE SCALE GENOMIC DNA]</scope>
    <source>
        <tissue evidence="1">Leaves</tissue>
    </source>
</reference>
<comment type="caution">
    <text evidence="1">The sequence shown here is derived from an EMBL/GenBank/DDBJ whole genome shotgun (WGS) entry which is preliminary data.</text>
</comment>
<gene>
    <name evidence="1" type="ORF">CJ030_MR0G006656</name>
</gene>
<dbReference type="EMBL" id="RXIC02000137">
    <property type="protein sequence ID" value="KAB1200671.1"/>
    <property type="molecule type" value="Genomic_DNA"/>
</dbReference>
<sequence>MPTDAKPLKIGVLGRTTFDKFVKVEYREKPNENRYDGFCIQIFYKAEWLSLSGTLAGLVASSDEGSLTGSCILSRCSGVYLSSKPSLANDYGAGASDDGADSAGAMVLEP</sequence>
<accession>A0A6A1UK79</accession>
<dbReference type="OrthoDB" id="5984008at2759"/>
<dbReference type="Proteomes" id="UP000516437">
    <property type="component" value="Unassembled WGS sequence"/>
</dbReference>
<proteinExistence type="predicted"/>
<organism evidence="1 2">
    <name type="scientific">Morella rubra</name>
    <name type="common">Chinese bayberry</name>
    <dbReference type="NCBI Taxonomy" id="262757"/>
    <lineage>
        <taxon>Eukaryota</taxon>
        <taxon>Viridiplantae</taxon>
        <taxon>Streptophyta</taxon>
        <taxon>Embryophyta</taxon>
        <taxon>Tracheophyta</taxon>
        <taxon>Spermatophyta</taxon>
        <taxon>Magnoliopsida</taxon>
        <taxon>eudicotyledons</taxon>
        <taxon>Gunneridae</taxon>
        <taxon>Pentapetalae</taxon>
        <taxon>rosids</taxon>
        <taxon>fabids</taxon>
        <taxon>Fagales</taxon>
        <taxon>Myricaceae</taxon>
        <taxon>Morella</taxon>
    </lineage>
</organism>
<keyword evidence="2" id="KW-1185">Reference proteome</keyword>
<name>A0A6A1UK79_9ROSI</name>
<dbReference type="AlphaFoldDB" id="A0A6A1UK79"/>
<protein>
    <submittedName>
        <fullName evidence="1">Uncharacterized protein</fullName>
    </submittedName>
</protein>